<keyword evidence="5" id="KW-1185">Reference proteome</keyword>
<reference evidence="4" key="1">
    <citation type="submission" date="2021-08" db="EMBL/GenBank/DDBJ databases">
        <authorList>
            <person name="Misof B."/>
            <person name="Oliver O."/>
            <person name="Podsiadlowski L."/>
            <person name="Donath A."/>
            <person name="Peters R."/>
            <person name="Mayer C."/>
            <person name="Rust J."/>
            <person name="Gunkel S."/>
            <person name="Lesny P."/>
            <person name="Martin S."/>
            <person name="Oeyen J.P."/>
            <person name="Petersen M."/>
            <person name="Panagiotis P."/>
            <person name="Wilbrandt J."/>
            <person name="Tanja T."/>
        </authorList>
    </citation>
    <scope>NUCLEOTIDE SEQUENCE</scope>
    <source>
        <strain evidence="4">GBR_01_08_01A</strain>
        <tissue evidence="4">Thorax + abdomen</tissue>
    </source>
</reference>
<dbReference type="PANTHER" id="PTHR23002">
    <property type="entry name" value="ZINC FINGER CCHC DOMAIN CONTAINING PROTEIN"/>
    <property type="match status" value="1"/>
</dbReference>
<dbReference type="SUPFAM" id="SSF57756">
    <property type="entry name" value="Retrovirus zinc finger-like domains"/>
    <property type="match status" value="1"/>
</dbReference>
<sequence length="436" mass="48541">MDPENLTTRALKEILRRHNLVTSGCKVDLILRLDAAFPNRSWINMLQQESAIRVESVEEGAVGGSSIIAPVRGNQTTFTPSQDAREVELLRREMQLLQRELELERRESEALRNRPQSARSTHSASDHVNIRALGELLSDFNGQEDSFEIWERQVTLKISLRSDLRKPAGPTVRPQNKEGTVKEVTGRTTTWGRRCFNCNQEGHMLTSCPHPRRVRGSCYTCGEMGHLNRDCPKGQSRSVTRNGTTTALVESSQSPREQVSAQGTGEVISYEAPAAASPIHEYCVLMANADKEGYCVQTLVDSGSRINIMLESVYLRYFSDYELGKEHCSIGYGGVNKSPLQVYGHVTLRIRLQLLPNNVFQTKFAVVADTTMSYSALLGQEFLIQSGVKVTLGRSMSMECNETTSDILCIEVDKTNGVLDTPNLVVVLSIMSLKLN</sequence>
<evidence type="ECO:0000313" key="5">
    <source>
        <dbReference type="Proteomes" id="UP001258017"/>
    </source>
</evidence>
<evidence type="ECO:0000313" key="4">
    <source>
        <dbReference type="EMBL" id="KAK2577579.1"/>
    </source>
</evidence>
<dbReference type="GO" id="GO:0003676">
    <property type="term" value="F:nucleic acid binding"/>
    <property type="evidence" value="ECO:0007669"/>
    <property type="project" value="InterPro"/>
</dbReference>
<dbReference type="InterPro" id="IPR051714">
    <property type="entry name" value="Znf_CCHC_NABP"/>
</dbReference>
<feature type="compositionally biased region" description="Polar residues" evidence="2">
    <location>
        <begin position="235"/>
        <end position="260"/>
    </location>
</feature>
<evidence type="ECO:0000256" key="1">
    <source>
        <dbReference type="PROSITE-ProRule" id="PRU00047"/>
    </source>
</evidence>
<proteinExistence type="predicted"/>
<dbReference type="InterPro" id="IPR001878">
    <property type="entry name" value="Znf_CCHC"/>
</dbReference>
<evidence type="ECO:0000256" key="2">
    <source>
        <dbReference type="SAM" id="MobiDB-lite"/>
    </source>
</evidence>
<protein>
    <recommendedName>
        <fullName evidence="3">CCHC-type domain-containing protein</fullName>
    </recommendedName>
</protein>
<comment type="caution">
    <text evidence="4">The sequence shown here is derived from an EMBL/GenBank/DDBJ whole genome shotgun (WGS) entry which is preliminary data.</text>
</comment>
<dbReference type="Proteomes" id="UP001258017">
    <property type="component" value="Unassembled WGS sequence"/>
</dbReference>
<feature type="region of interest" description="Disordered" evidence="2">
    <location>
        <begin position="105"/>
        <end position="125"/>
    </location>
</feature>
<accession>A0AAD9VK76</accession>
<dbReference type="Gene3D" id="4.10.60.10">
    <property type="entry name" value="Zinc finger, CCHC-type"/>
    <property type="match status" value="2"/>
</dbReference>
<feature type="region of interest" description="Disordered" evidence="2">
    <location>
        <begin position="232"/>
        <end position="260"/>
    </location>
</feature>
<dbReference type="InterPro" id="IPR036875">
    <property type="entry name" value="Znf_CCHC_sf"/>
</dbReference>
<organism evidence="4 5">
    <name type="scientific">Odynerus spinipes</name>
    <dbReference type="NCBI Taxonomy" id="1348599"/>
    <lineage>
        <taxon>Eukaryota</taxon>
        <taxon>Metazoa</taxon>
        <taxon>Ecdysozoa</taxon>
        <taxon>Arthropoda</taxon>
        <taxon>Hexapoda</taxon>
        <taxon>Insecta</taxon>
        <taxon>Pterygota</taxon>
        <taxon>Neoptera</taxon>
        <taxon>Endopterygota</taxon>
        <taxon>Hymenoptera</taxon>
        <taxon>Apocrita</taxon>
        <taxon>Aculeata</taxon>
        <taxon>Vespoidea</taxon>
        <taxon>Vespidae</taxon>
        <taxon>Eumeninae</taxon>
        <taxon>Odynerus</taxon>
    </lineage>
</organism>
<keyword evidence="1" id="KW-0863">Zinc-finger</keyword>
<dbReference type="Gene3D" id="2.40.70.10">
    <property type="entry name" value="Acid Proteases"/>
    <property type="match status" value="1"/>
</dbReference>
<keyword evidence="1" id="KW-0862">Zinc</keyword>
<dbReference type="InterPro" id="IPR021109">
    <property type="entry name" value="Peptidase_aspartic_dom_sf"/>
</dbReference>
<gene>
    <name evidence="4" type="ORF">KPH14_012860</name>
</gene>
<dbReference type="GO" id="GO:0008270">
    <property type="term" value="F:zinc ion binding"/>
    <property type="evidence" value="ECO:0007669"/>
    <property type="project" value="UniProtKB-KW"/>
</dbReference>
<dbReference type="AlphaFoldDB" id="A0AAD9VK76"/>
<dbReference type="PROSITE" id="PS50158">
    <property type="entry name" value="ZF_CCHC"/>
    <property type="match status" value="2"/>
</dbReference>
<feature type="domain" description="CCHC-type" evidence="3">
    <location>
        <begin position="218"/>
        <end position="233"/>
    </location>
</feature>
<dbReference type="SMART" id="SM00343">
    <property type="entry name" value="ZnF_C2HC"/>
    <property type="match status" value="2"/>
</dbReference>
<feature type="domain" description="CCHC-type" evidence="3">
    <location>
        <begin position="193"/>
        <end position="209"/>
    </location>
</feature>
<evidence type="ECO:0000259" key="3">
    <source>
        <dbReference type="PROSITE" id="PS50158"/>
    </source>
</evidence>
<reference evidence="4" key="2">
    <citation type="journal article" date="2023" name="Commun. Biol.">
        <title>Intrasexual cuticular hydrocarbon dimorphism in a wasp sheds light on hydrocarbon biosynthesis genes in Hymenoptera.</title>
        <authorList>
            <person name="Moris V.C."/>
            <person name="Podsiadlowski L."/>
            <person name="Martin S."/>
            <person name="Oeyen J.P."/>
            <person name="Donath A."/>
            <person name="Petersen M."/>
            <person name="Wilbrandt J."/>
            <person name="Misof B."/>
            <person name="Liedtke D."/>
            <person name="Thamm M."/>
            <person name="Scheiner R."/>
            <person name="Schmitt T."/>
            <person name="Niehuis O."/>
        </authorList>
    </citation>
    <scope>NUCLEOTIDE SEQUENCE</scope>
    <source>
        <strain evidence="4">GBR_01_08_01A</strain>
    </source>
</reference>
<name>A0AAD9VK76_9HYME</name>
<dbReference type="EMBL" id="JAIFRP010004273">
    <property type="protein sequence ID" value="KAK2577579.1"/>
    <property type="molecule type" value="Genomic_DNA"/>
</dbReference>
<dbReference type="Pfam" id="PF00098">
    <property type="entry name" value="zf-CCHC"/>
    <property type="match status" value="2"/>
</dbReference>
<keyword evidence="1" id="KW-0479">Metal-binding</keyword>